<reference evidence="4" key="1">
    <citation type="journal article" date="2014" name="Nat. Commun.">
        <title>The emerging biofuel crop Camelina sativa retains a highly undifferentiated hexaploid genome structure.</title>
        <authorList>
            <person name="Kagale S."/>
            <person name="Koh C."/>
            <person name="Nixon J."/>
            <person name="Bollina V."/>
            <person name="Clarke W.E."/>
            <person name="Tuteja R."/>
            <person name="Spillane C."/>
            <person name="Robinson S.J."/>
            <person name="Links M.G."/>
            <person name="Clarke C."/>
            <person name="Higgins E.E."/>
            <person name="Huebert T."/>
            <person name="Sharpe A.G."/>
            <person name="Parkin I.A."/>
        </authorList>
    </citation>
    <scope>NUCLEOTIDE SEQUENCE [LARGE SCALE GENOMIC DNA]</scope>
    <source>
        <strain evidence="4">cv. DH55</strain>
    </source>
</reference>
<reference evidence="5" key="2">
    <citation type="submission" date="2025-08" db="UniProtKB">
        <authorList>
            <consortium name="RefSeq"/>
        </authorList>
    </citation>
    <scope>IDENTIFICATION</scope>
    <source>
        <tissue evidence="5">Leaf</tissue>
    </source>
</reference>
<protein>
    <submittedName>
        <fullName evidence="5">Uncharacterized protein LOC104748787</fullName>
    </submittedName>
</protein>
<dbReference type="RefSeq" id="XP_010468682.1">
    <property type="nucleotide sequence ID" value="XM_010470380.1"/>
</dbReference>
<dbReference type="Proteomes" id="UP000694864">
    <property type="component" value="Chromosome 15"/>
</dbReference>
<gene>
    <name evidence="5" type="primary">LOC104748787</name>
</gene>
<dbReference type="PANTHER" id="PTHR37610:SF55">
    <property type="entry name" value="RETROTRANSPOSON COPIA-LIKE N-TERMINAL DOMAIN-CONTAINING PROTEIN"/>
    <property type="match status" value="1"/>
</dbReference>
<evidence type="ECO:0000259" key="2">
    <source>
        <dbReference type="Pfam" id="PF03732"/>
    </source>
</evidence>
<dbReference type="PANTHER" id="PTHR37610">
    <property type="entry name" value="CCHC-TYPE DOMAIN-CONTAINING PROTEIN"/>
    <property type="match status" value="1"/>
</dbReference>
<organism evidence="4 5">
    <name type="scientific">Camelina sativa</name>
    <name type="common">False flax</name>
    <name type="synonym">Myagrum sativum</name>
    <dbReference type="NCBI Taxonomy" id="90675"/>
    <lineage>
        <taxon>Eukaryota</taxon>
        <taxon>Viridiplantae</taxon>
        <taxon>Streptophyta</taxon>
        <taxon>Embryophyta</taxon>
        <taxon>Tracheophyta</taxon>
        <taxon>Spermatophyta</taxon>
        <taxon>Magnoliopsida</taxon>
        <taxon>eudicotyledons</taxon>
        <taxon>Gunneridae</taxon>
        <taxon>Pentapetalae</taxon>
        <taxon>rosids</taxon>
        <taxon>malvids</taxon>
        <taxon>Brassicales</taxon>
        <taxon>Brassicaceae</taxon>
        <taxon>Camelineae</taxon>
        <taxon>Camelina</taxon>
    </lineage>
</organism>
<accession>A0ABM0WBL4</accession>
<evidence type="ECO:0000256" key="1">
    <source>
        <dbReference type="SAM" id="MobiDB-lite"/>
    </source>
</evidence>
<evidence type="ECO:0000259" key="3">
    <source>
        <dbReference type="Pfam" id="PF14244"/>
    </source>
</evidence>
<dbReference type="InterPro" id="IPR029472">
    <property type="entry name" value="Copia-like_N"/>
</dbReference>
<feature type="domain" description="Retrotransposon gag" evidence="2">
    <location>
        <begin position="114"/>
        <end position="219"/>
    </location>
</feature>
<dbReference type="InterPro" id="IPR005162">
    <property type="entry name" value="Retrotrans_gag_dom"/>
</dbReference>
<proteinExistence type="predicted"/>
<sequence length="422" mass="46536">MSSAMDKALMAMSLEEDIESALVRANRKQARSKASTSSAGRKSTRSTSDVNDSSPISPPVTDSQEKNYDDWSYAMRISLDAKNKIKFIDGSLPRPLVTDPNFDLWSRCNSMVKAWLLNSVSPRIYRSILRMNDATDIWRDLYGRYHLTNLPRTDNITQEIQDLRQGSLSLSEYYTRLKTLWDQLDGSEEPDDPCVCGKAARLHLKAERAKTIKFLAGLNESYAIDDSQKVFTTVTPPTAFQVSQSPSVPALSPAPDILYVQNGPNKGRPICSFCNRVGHIAERCCRKHGFPPGFTPKGKFGEKTHKPQGVQPVAAQVSLSPMPEKQSIEGMIGNLSKDQLQNIIALFSSQLQSSTPVVTPAAASNSQSALDHPGISFSNTVYSFIGILAVSKHILSNGTWVIDSGASVQLTMCHMRKMFLSL</sequence>
<feature type="compositionally biased region" description="Polar residues" evidence="1">
    <location>
        <begin position="32"/>
        <end position="55"/>
    </location>
</feature>
<dbReference type="Pfam" id="PF03732">
    <property type="entry name" value="Retrotrans_gag"/>
    <property type="match status" value="1"/>
</dbReference>
<name>A0ABM0WBL4_CAMSA</name>
<dbReference type="GeneID" id="104748787"/>
<evidence type="ECO:0000313" key="5">
    <source>
        <dbReference type="RefSeq" id="XP_010468682.1"/>
    </source>
</evidence>
<dbReference type="Pfam" id="PF14244">
    <property type="entry name" value="Retrotran_gag_3"/>
    <property type="match status" value="1"/>
</dbReference>
<evidence type="ECO:0000313" key="4">
    <source>
        <dbReference type="Proteomes" id="UP000694864"/>
    </source>
</evidence>
<feature type="domain" description="Retrotransposon Copia-like N-terminal" evidence="3">
    <location>
        <begin position="63"/>
        <end position="95"/>
    </location>
</feature>
<keyword evidence="4" id="KW-1185">Reference proteome</keyword>
<feature type="region of interest" description="Disordered" evidence="1">
    <location>
        <begin position="25"/>
        <end position="65"/>
    </location>
</feature>